<sequence length="152" mass="17485">MQYRFLGDCVWECRTYCYPKCIGIPHVSKVGFGLTLVLNVAKKSYPAAIHGAVLTIMDNYTSPGGLTDVLLQAGQWSKIIMDASRYTMLNTNSYSTKQDCFDDEQEKPVYKSFTNMLFWNLMQDEYKKRKNIESNEEKRGGMFNIFTSHMVS</sequence>
<organism evidence="1 2">
    <name type="scientific">Romanomermis culicivorax</name>
    <name type="common">Nematode worm</name>
    <dbReference type="NCBI Taxonomy" id="13658"/>
    <lineage>
        <taxon>Eukaryota</taxon>
        <taxon>Metazoa</taxon>
        <taxon>Ecdysozoa</taxon>
        <taxon>Nematoda</taxon>
        <taxon>Enoplea</taxon>
        <taxon>Dorylaimia</taxon>
        <taxon>Mermithida</taxon>
        <taxon>Mermithoidea</taxon>
        <taxon>Mermithidae</taxon>
        <taxon>Romanomermis</taxon>
    </lineage>
</organism>
<dbReference type="WBParaSite" id="nRc.2.0.1.t33389-RA">
    <property type="protein sequence ID" value="nRc.2.0.1.t33389-RA"/>
    <property type="gene ID" value="nRc.2.0.1.g33389"/>
</dbReference>
<dbReference type="AlphaFoldDB" id="A0A915K5B2"/>
<dbReference type="Proteomes" id="UP000887565">
    <property type="component" value="Unplaced"/>
</dbReference>
<accession>A0A915K5B2</accession>
<name>A0A915K5B2_ROMCU</name>
<keyword evidence="1" id="KW-1185">Reference proteome</keyword>
<evidence type="ECO:0000313" key="1">
    <source>
        <dbReference type="Proteomes" id="UP000887565"/>
    </source>
</evidence>
<protein>
    <submittedName>
        <fullName evidence="2">Uncharacterized protein</fullName>
    </submittedName>
</protein>
<reference evidence="2" key="1">
    <citation type="submission" date="2022-11" db="UniProtKB">
        <authorList>
            <consortium name="WormBaseParasite"/>
        </authorList>
    </citation>
    <scope>IDENTIFICATION</scope>
</reference>
<proteinExistence type="predicted"/>
<evidence type="ECO:0000313" key="2">
    <source>
        <dbReference type="WBParaSite" id="nRc.2.0.1.t33389-RA"/>
    </source>
</evidence>